<keyword evidence="2" id="KW-0677">Repeat</keyword>
<feature type="repeat" description="PPR" evidence="3">
    <location>
        <begin position="73"/>
        <end position="107"/>
    </location>
</feature>
<evidence type="ECO:0000313" key="5">
    <source>
        <dbReference type="Proteomes" id="UP000289738"/>
    </source>
</evidence>
<dbReference type="PANTHER" id="PTHR47939:SF13">
    <property type="entry name" value="OS03G0201400 PROTEIN"/>
    <property type="match status" value="1"/>
</dbReference>
<organism evidence="4 5">
    <name type="scientific">Arachis hypogaea</name>
    <name type="common">Peanut</name>
    <dbReference type="NCBI Taxonomy" id="3818"/>
    <lineage>
        <taxon>Eukaryota</taxon>
        <taxon>Viridiplantae</taxon>
        <taxon>Streptophyta</taxon>
        <taxon>Embryophyta</taxon>
        <taxon>Tracheophyta</taxon>
        <taxon>Spermatophyta</taxon>
        <taxon>Magnoliopsida</taxon>
        <taxon>eudicotyledons</taxon>
        <taxon>Gunneridae</taxon>
        <taxon>Pentapetalae</taxon>
        <taxon>rosids</taxon>
        <taxon>fabids</taxon>
        <taxon>Fabales</taxon>
        <taxon>Fabaceae</taxon>
        <taxon>Papilionoideae</taxon>
        <taxon>50 kb inversion clade</taxon>
        <taxon>dalbergioids sensu lato</taxon>
        <taxon>Dalbergieae</taxon>
        <taxon>Pterocarpus clade</taxon>
        <taxon>Arachis</taxon>
    </lineage>
</organism>
<feature type="repeat" description="PPR" evidence="3">
    <location>
        <begin position="294"/>
        <end position="328"/>
    </location>
</feature>
<evidence type="ECO:0000256" key="2">
    <source>
        <dbReference type="ARBA" id="ARBA00022737"/>
    </source>
</evidence>
<accession>A0A445AXS3</accession>
<dbReference type="PROSITE" id="PS51375">
    <property type="entry name" value="PPR"/>
    <property type="match status" value="7"/>
</dbReference>
<dbReference type="PANTHER" id="PTHR47939">
    <property type="entry name" value="MEMBRANE-ASSOCIATED SALT-INDUCIBLE PROTEIN-LIKE"/>
    <property type="match status" value="1"/>
</dbReference>
<comment type="similarity">
    <text evidence="1">Belongs to the PPR family. P subfamily.</text>
</comment>
<sequence>MPDEVTYNTLIDGCFQWWGSVEAFKLVEEMKGKGVKPNAVTHNIMVKWYYKEGKIEEADCIVAKIVESGFSPDCFTYNTMINGYCKAENLGEAFKMMDEMGRKGLKMDTFTLNTIVHKLCVEKLLKEAYELTVKTTKRGYIIDEVTYGTLIMGYFKNDQTNKAMKLWDEMKEKGIIPSVVTYNTIIRRLCHSLKTDQAVDKLNELLDKGLAPDEAMCNIIIHGFCWEGALEKAFLFYNRMVENSFKPDVITWLCKHGMFEKAFNLFNTWIIKEGKLDEAFDLMTEMEKKKLGPDRYTYTAIISALTHAGRTEEAKKFMSKLLETSPNMISEDTSQILSSGDMDYSEQITNFCTQGKYKEAMKLFQESEQKGVTSSEVQLLKTVITILTSHRDPHSALKLLIQNLTLPTVLAVLSSTQLHRTHSATLLSFFDIFCHSPHPSLSSSPEPLLPGLLVHRHYSSARSLLLNFISSDHPRYSLH</sequence>
<keyword evidence="5" id="KW-1185">Reference proteome</keyword>
<evidence type="ECO:0000256" key="1">
    <source>
        <dbReference type="ARBA" id="ARBA00007626"/>
    </source>
</evidence>
<dbReference type="Pfam" id="PF12854">
    <property type="entry name" value="PPR_1"/>
    <property type="match status" value="1"/>
</dbReference>
<proteinExistence type="inferred from homology"/>
<comment type="caution">
    <text evidence="4">The sequence shown here is derived from an EMBL/GenBank/DDBJ whole genome shotgun (WGS) entry which is preliminary data.</text>
</comment>
<evidence type="ECO:0008006" key="6">
    <source>
        <dbReference type="Google" id="ProtNLM"/>
    </source>
</evidence>
<dbReference type="Proteomes" id="UP000289738">
    <property type="component" value="Chromosome B01"/>
</dbReference>
<gene>
    <name evidence="4" type="ORF">Ahy_B01g056001</name>
</gene>
<feature type="repeat" description="PPR" evidence="3">
    <location>
        <begin position="38"/>
        <end position="72"/>
    </location>
</feature>
<evidence type="ECO:0000256" key="3">
    <source>
        <dbReference type="PROSITE-ProRule" id="PRU00708"/>
    </source>
</evidence>
<dbReference type="AlphaFoldDB" id="A0A445AXS3"/>
<dbReference type="SUPFAM" id="SSF81901">
    <property type="entry name" value="HCP-like"/>
    <property type="match status" value="1"/>
</dbReference>
<dbReference type="InterPro" id="IPR050667">
    <property type="entry name" value="PPR-containing_protein"/>
</dbReference>
<feature type="repeat" description="PPR" evidence="3">
    <location>
        <begin position="213"/>
        <end position="247"/>
    </location>
</feature>
<dbReference type="NCBIfam" id="TIGR00756">
    <property type="entry name" value="PPR"/>
    <property type="match status" value="7"/>
</dbReference>
<reference evidence="4 5" key="1">
    <citation type="submission" date="2019-01" db="EMBL/GenBank/DDBJ databases">
        <title>Sequencing of cultivated peanut Arachis hypogaea provides insights into genome evolution and oil improvement.</title>
        <authorList>
            <person name="Chen X."/>
        </authorList>
    </citation>
    <scope>NUCLEOTIDE SEQUENCE [LARGE SCALE GENOMIC DNA]</scope>
    <source>
        <strain evidence="5">cv. Fuhuasheng</strain>
        <tissue evidence="4">Leaves</tissue>
    </source>
</reference>
<dbReference type="InterPro" id="IPR002885">
    <property type="entry name" value="PPR_rpt"/>
</dbReference>
<evidence type="ECO:0000313" key="4">
    <source>
        <dbReference type="EMBL" id="RYR31207.1"/>
    </source>
</evidence>
<dbReference type="InterPro" id="IPR011990">
    <property type="entry name" value="TPR-like_helical_dom_sf"/>
</dbReference>
<feature type="repeat" description="PPR" evidence="3">
    <location>
        <begin position="143"/>
        <end position="177"/>
    </location>
</feature>
<feature type="repeat" description="PPR" evidence="3">
    <location>
        <begin position="3"/>
        <end position="37"/>
    </location>
</feature>
<feature type="repeat" description="PPR" evidence="3">
    <location>
        <begin position="178"/>
        <end position="212"/>
    </location>
</feature>
<dbReference type="Gene3D" id="1.25.40.10">
    <property type="entry name" value="Tetratricopeptide repeat domain"/>
    <property type="match status" value="3"/>
</dbReference>
<name>A0A445AXS3_ARAHY</name>
<dbReference type="EMBL" id="SDMP01000011">
    <property type="protein sequence ID" value="RYR31207.1"/>
    <property type="molecule type" value="Genomic_DNA"/>
</dbReference>
<protein>
    <recommendedName>
        <fullName evidence="6">Pentatricopeptide repeat-containing protein</fullName>
    </recommendedName>
</protein>
<dbReference type="Pfam" id="PF01535">
    <property type="entry name" value="PPR"/>
    <property type="match status" value="1"/>
</dbReference>
<dbReference type="Pfam" id="PF13041">
    <property type="entry name" value="PPR_2"/>
    <property type="match status" value="4"/>
</dbReference>